<gene>
    <name evidence="2" type="ORF">AWRI4620_LOCUS8689</name>
</gene>
<evidence type="ECO:0000256" key="1">
    <source>
        <dbReference type="SAM" id="MobiDB-lite"/>
    </source>
</evidence>
<proteinExistence type="predicted"/>
<feature type="compositionally biased region" description="Basic and acidic residues" evidence="1">
    <location>
        <begin position="124"/>
        <end position="210"/>
    </location>
</feature>
<dbReference type="EMBL" id="CAINUL010000017">
    <property type="protein sequence ID" value="CAD0114434.1"/>
    <property type="molecule type" value="Genomic_DNA"/>
</dbReference>
<organism evidence="2 3">
    <name type="scientific">Aureobasidium uvarum</name>
    <dbReference type="NCBI Taxonomy" id="2773716"/>
    <lineage>
        <taxon>Eukaryota</taxon>
        <taxon>Fungi</taxon>
        <taxon>Dikarya</taxon>
        <taxon>Ascomycota</taxon>
        <taxon>Pezizomycotina</taxon>
        <taxon>Dothideomycetes</taxon>
        <taxon>Dothideomycetidae</taxon>
        <taxon>Dothideales</taxon>
        <taxon>Saccotheciaceae</taxon>
        <taxon>Aureobasidium</taxon>
    </lineage>
</organism>
<keyword evidence="3" id="KW-1185">Reference proteome</keyword>
<feature type="region of interest" description="Disordered" evidence="1">
    <location>
        <begin position="124"/>
        <end position="224"/>
    </location>
</feature>
<evidence type="ECO:0000313" key="3">
    <source>
        <dbReference type="Proteomes" id="UP000745764"/>
    </source>
</evidence>
<dbReference type="AlphaFoldDB" id="A0A9N8KVQ8"/>
<accession>A0A9N8KVQ8</accession>
<comment type="caution">
    <text evidence="2">The sequence shown here is derived from an EMBL/GenBank/DDBJ whole genome shotgun (WGS) entry which is preliminary data.</text>
</comment>
<feature type="compositionally biased region" description="Polar residues" evidence="1">
    <location>
        <begin position="211"/>
        <end position="224"/>
    </location>
</feature>
<evidence type="ECO:0000313" key="2">
    <source>
        <dbReference type="EMBL" id="CAD0114434.1"/>
    </source>
</evidence>
<protein>
    <submittedName>
        <fullName evidence="2">Uncharacterized protein</fullName>
    </submittedName>
</protein>
<dbReference type="Proteomes" id="UP000745764">
    <property type="component" value="Unassembled WGS sequence"/>
</dbReference>
<sequence length="224" mass="26811">MAQVMAFFLLPSRSITSSFSISPRAWFRCSSSTPDFIRPPGPVASWTRDEYNAYRRWRYATDADYRQARIQAACEFSKNDPVWREKKIKLWTGWNLAHPEVRAARDQRLKERYADDPEYRESALLQRGKERHANDAEFRETKLQRNKERYANDPEYREALRQRKAERYADPAYREASARRSKDRYANDPVYRENVKQRTRERYLRKKADQDTSSPQETPDLQKT</sequence>
<name>A0A9N8KVQ8_9PEZI</name>
<dbReference type="OrthoDB" id="3910844at2759"/>
<reference evidence="2" key="1">
    <citation type="submission" date="2020-06" db="EMBL/GenBank/DDBJ databases">
        <authorList>
            <person name="Onetto C."/>
        </authorList>
    </citation>
    <scope>NUCLEOTIDE SEQUENCE</scope>
</reference>